<evidence type="ECO:0000256" key="1">
    <source>
        <dbReference type="SAM" id="MobiDB-lite"/>
    </source>
</evidence>
<organism evidence="2 3">
    <name type="scientific">Lasiosphaeria miniovina</name>
    <dbReference type="NCBI Taxonomy" id="1954250"/>
    <lineage>
        <taxon>Eukaryota</taxon>
        <taxon>Fungi</taxon>
        <taxon>Dikarya</taxon>
        <taxon>Ascomycota</taxon>
        <taxon>Pezizomycotina</taxon>
        <taxon>Sordariomycetes</taxon>
        <taxon>Sordariomycetidae</taxon>
        <taxon>Sordariales</taxon>
        <taxon>Lasiosphaeriaceae</taxon>
        <taxon>Lasiosphaeria</taxon>
    </lineage>
</organism>
<keyword evidence="3" id="KW-1185">Reference proteome</keyword>
<dbReference type="GeneID" id="85317973"/>
<gene>
    <name evidence="2" type="ORF">B0T26DRAFT_381332</name>
</gene>
<dbReference type="AlphaFoldDB" id="A0AA40DUR9"/>
<protein>
    <submittedName>
        <fullName evidence="2">Uncharacterized protein</fullName>
    </submittedName>
</protein>
<feature type="region of interest" description="Disordered" evidence="1">
    <location>
        <begin position="1"/>
        <end position="28"/>
    </location>
</feature>
<accession>A0AA40DUR9</accession>
<evidence type="ECO:0000313" key="3">
    <source>
        <dbReference type="Proteomes" id="UP001172101"/>
    </source>
</evidence>
<proteinExistence type="predicted"/>
<name>A0AA40DUR9_9PEZI</name>
<feature type="compositionally biased region" description="Polar residues" evidence="1">
    <location>
        <begin position="1"/>
        <end position="25"/>
    </location>
</feature>
<dbReference type="Proteomes" id="UP001172101">
    <property type="component" value="Unassembled WGS sequence"/>
</dbReference>
<sequence>MLVEKSWSSAASRTGCQQRTHQSKALGQPRTCILPRFRPPTAMAAPSSFATSLTQSQDMEFSSMYRLIKHRPGLGSSLFHSFKMPQFTLYGARSSTNTDHVRLTFAEASLTDYDLVLLNLQKAEQKVGKLRSLLKLWTRQRVLTMRGFCPLRT</sequence>
<comment type="caution">
    <text evidence="2">The sequence shown here is derived from an EMBL/GenBank/DDBJ whole genome shotgun (WGS) entry which is preliminary data.</text>
</comment>
<dbReference type="RefSeq" id="XP_060295268.1">
    <property type="nucleotide sequence ID" value="XM_060434703.1"/>
</dbReference>
<evidence type="ECO:0000313" key="2">
    <source>
        <dbReference type="EMBL" id="KAK0713946.1"/>
    </source>
</evidence>
<reference evidence="2" key="1">
    <citation type="submission" date="2023-06" db="EMBL/GenBank/DDBJ databases">
        <title>Genome-scale phylogeny and comparative genomics of the fungal order Sordariales.</title>
        <authorList>
            <consortium name="Lawrence Berkeley National Laboratory"/>
            <person name="Hensen N."/>
            <person name="Bonometti L."/>
            <person name="Westerberg I."/>
            <person name="Brannstrom I.O."/>
            <person name="Guillou S."/>
            <person name="Cros-Aarteil S."/>
            <person name="Calhoun S."/>
            <person name="Haridas S."/>
            <person name="Kuo A."/>
            <person name="Mondo S."/>
            <person name="Pangilinan J."/>
            <person name="Riley R."/>
            <person name="LaButti K."/>
            <person name="Andreopoulos B."/>
            <person name="Lipzen A."/>
            <person name="Chen C."/>
            <person name="Yanf M."/>
            <person name="Daum C."/>
            <person name="Ng V."/>
            <person name="Clum A."/>
            <person name="Steindorff A."/>
            <person name="Ohm R."/>
            <person name="Martin F."/>
            <person name="Silar P."/>
            <person name="Natvig D."/>
            <person name="Lalanne C."/>
            <person name="Gautier V."/>
            <person name="Ament-velasquez S.L."/>
            <person name="Kruys A."/>
            <person name="Hutchinson M.I."/>
            <person name="Powell A.J."/>
            <person name="Barry K."/>
            <person name="Miller A.N."/>
            <person name="Grigoriev I.V."/>
            <person name="Debuchy R."/>
            <person name="Gladieux P."/>
            <person name="Thoren M.H."/>
            <person name="Johannesson H."/>
        </authorList>
    </citation>
    <scope>NUCLEOTIDE SEQUENCE</scope>
    <source>
        <strain evidence="2">SMH2392-1A</strain>
    </source>
</reference>
<dbReference type="EMBL" id="JAUIRO010000005">
    <property type="protein sequence ID" value="KAK0713946.1"/>
    <property type="molecule type" value="Genomic_DNA"/>
</dbReference>